<evidence type="ECO:0000259" key="3">
    <source>
        <dbReference type="Pfam" id="PF01408"/>
    </source>
</evidence>
<evidence type="ECO:0000313" key="5">
    <source>
        <dbReference type="EMBL" id="ACU85600.1"/>
    </source>
</evidence>
<dbReference type="PANTHER" id="PTHR43377:SF1">
    <property type="entry name" value="BILIVERDIN REDUCTASE A"/>
    <property type="match status" value="1"/>
</dbReference>
<dbReference type="HOGENOM" id="CLU_023194_2_1_11"/>
<dbReference type="InterPro" id="IPR051450">
    <property type="entry name" value="Gfo/Idh/MocA_Oxidoreductases"/>
</dbReference>
<dbReference type="Pfam" id="PF01408">
    <property type="entry name" value="GFO_IDH_MocA"/>
    <property type="match status" value="1"/>
</dbReference>
<feature type="region of interest" description="Disordered" evidence="2">
    <location>
        <begin position="268"/>
        <end position="292"/>
    </location>
</feature>
<dbReference type="Proteomes" id="UP000001919">
    <property type="component" value="Chromosome"/>
</dbReference>
<dbReference type="KEGG" id="bfa:Bfae_17800"/>
<accession>C7MDE3</accession>
<feature type="domain" description="Gfo/Idh/MocA-like oxidoreductase N-terminal" evidence="3">
    <location>
        <begin position="17"/>
        <end position="138"/>
    </location>
</feature>
<evidence type="ECO:0000256" key="1">
    <source>
        <dbReference type="ARBA" id="ARBA00023027"/>
    </source>
</evidence>
<proteinExistence type="predicted"/>
<name>C7MDE3_BRAFD</name>
<keyword evidence="1" id="KW-0520">NAD</keyword>
<dbReference type="SUPFAM" id="SSF51735">
    <property type="entry name" value="NAD(P)-binding Rossmann-fold domains"/>
    <property type="match status" value="1"/>
</dbReference>
<dbReference type="STRING" id="446465.Bfae_17800"/>
<evidence type="ECO:0000256" key="2">
    <source>
        <dbReference type="SAM" id="MobiDB-lite"/>
    </source>
</evidence>
<feature type="domain" description="GFO/IDH/MocA-like oxidoreductase" evidence="4">
    <location>
        <begin position="182"/>
        <end position="266"/>
    </location>
</feature>
<feature type="compositionally biased region" description="Basic and acidic residues" evidence="2">
    <location>
        <begin position="280"/>
        <end position="292"/>
    </location>
</feature>
<dbReference type="Gene3D" id="3.30.360.10">
    <property type="entry name" value="Dihydrodipicolinate Reductase, domain 2"/>
    <property type="match status" value="1"/>
</dbReference>
<dbReference type="OrthoDB" id="9800252at2"/>
<evidence type="ECO:0000259" key="4">
    <source>
        <dbReference type="Pfam" id="PF22725"/>
    </source>
</evidence>
<dbReference type="InterPro" id="IPR000683">
    <property type="entry name" value="Gfo/Idh/MocA-like_OxRdtase_N"/>
</dbReference>
<dbReference type="PANTHER" id="PTHR43377">
    <property type="entry name" value="BILIVERDIN REDUCTASE A"/>
    <property type="match status" value="1"/>
</dbReference>
<dbReference type="InterPro" id="IPR036291">
    <property type="entry name" value="NAD(P)-bd_dom_sf"/>
</dbReference>
<keyword evidence="6" id="KW-1185">Reference proteome</keyword>
<reference evidence="5 6" key="1">
    <citation type="journal article" date="2009" name="Stand. Genomic Sci.">
        <title>Complete genome sequence of Brachybacterium faecium type strain (Schefferle 6-10).</title>
        <authorList>
            <person name="Lapidus A."/>
            <person name="Pukall R."/>
            <person name="Labuttii K."/>
            <person name="Copeland A."/>
            <person name="Del Rio T.G."/>
            <person name="Nolan M."/>
            <person name="Chen F."/>
            <person name="Lucas S."/>
            <person name="Tice H."/>
            <person name="Cheng J.F."/>
            <person name="Bruce D."/>
            <person name="Goodwin L."/>
            <person name="Pitluck S."/>
            <person name="Rohde M."/>
            <person name="Goker M."/>
            <person name="Pati A."/>
            <person name="Ivanova N."/>
            <person name="Mavrommatis K."/>
            <person name="Chen A."/>
            <person name="Palaniappan K."/>
            <person name="D'haeseleer P."/>
            <person name="Chain P."/>
            <person name="Bristow J."/>
            <person name="Eisen J.A."/>
            <person name="Markowitz V."/>
            <person name="Hugenholtz P."/>
            <person name="Kyrpides N.C."/>
            <person name="Klenk H.P."/>
        </authorList>
    </citation>
    <scope>NUCLEOTIDE SEQUENCE [LARGE SCALE GENOMIC DNA]</scope>
    <source>
        <strain evidence="6">ATCC 43885 / DSM 4810 / JCM 11609 / LMG 19847 / NBRC 14762 / NCIMB 9860 / 6-10</strain>
    </source>
</reference>
<gene>
    <name evidence="5" type="ordered locus">Bfae_17800</name>
</gene>
<dbReference type="eggNOG" id="COG0673">
    <property type="taxonomic scope" value="Bacteria"/>
</dbReference>
<evidence type="ECO:0000313" key="6">
    <source>
        <dbReference type="Proteomes" id="UP000001919"/>
    </source>
</evidence>
<protein>
    <submittedName>
        <fullName evidence="5">Predicted dehydrogenase</fullName>
    </submittedName>
</protein>
<dbReference type="Gene3D" id="3.40.50.720">
    <property type="entry name" value="NAD(P)-binding Rossmann-like Domain"/>
    <property type="match status" value="1"/>
</dbReference>
<dbReference type="AlphaFoldDB" id="C7MDE3"/>
<sequence length="380" mass="39137">MSATPATPDAPAAPVPVVVVGAGGMGRAWIGTVLGNDAARLVGVADLLDGAAERAVAETVPESERAGIATGTDMLEVARRAGAEAIIDVTIPAAHHTVTADALHAGYPVLGEKPCAATLAEAVSLAGHAETTGQLFMVSQSRRNNPHLHEARRLADELGGAGIVDTRFLKAPRFGGFREEMDQPLIVDMAIHAFDAGRVLVEGAPVSVTATSYNPSWSWYAGDAAATVTITYDSGAVHTFSGSWCSPGAETSWNGEWRLSCEHGSVLWDGESPPTAHPAEGPERAGRTPGSEDRWELDASLATFCAALRGGQAPESEVHANVWTQAIVEAAVRSAGTGARVQLADLLDGALAGARALDRADGRSGALEAWKTGASGLTTG</sequence>
<organism evidence="5 6">
    <name type="scientific">Brachybacterium faecium (strain ATCC 43885 / DSM 4810 / JCM 11609 / LMG 19847 / NBRC 14762 / NCIMB 9860 / 6-10)</name>
    <dbReference type="NCBI Taxonomy" id="446465"/>
    <lineage>
        <taxon>Bacteria</taxon>
        <taxon>Bacillati</taxon>
        <taxon>Actinomycetota</taxon>
        <taxon>Actinomycetes</taxon>
        <taxon>Micrococcales</taxon>
        <taxon>Dermabacteraceae</taxon>
        <taxon>Brachybacterium</taxon>
    </lineage>
</organism>
<dbReference type="PATRIC" id="fig|446465.5.peg.1772"/>
<dbReference type="EMBL" id="CP001643">
    <property type="protein sequence ID" value="ACU85600.1"/>
    <property type="molecule type" value="Genomic_DNA"/>
</dbReference>
<dbReference type="GO" id="GO:0000166">
    <property type="term" value="F:nucleotide binding"/>
    <property type="evidence" value="ECO:0007669"/>
    <property type="project" value="InterPro"/>
</dbReference>
<dbReference type="SUPFAM" id="SSF55347">
    <property type="entry name" value="Glyceraldehyde-3-phosphate dehydrogenase-like, C-terminal domain"/>
    <property type="match status" value="1"/>
</dbReference>
<dbReference type="InterPro" id="IPR055170">
    <property type="entry name" value="GFO_IDH_MocA-like_dom"/>
</dbReference>
<dbReference type="Pfam" id="PF22725">
    <property type="entry name" value="GFO_IDH_MocA_C3"/>
    <property type="match status" value="1"/>
</dbReference>